<sequence>MQCNCSNWMRDEKSVDIIDNVITWFLKLETALWALVGCGGFSGPFLSFEPLSWRRCPADSILLTSDEMHDPGKPANHQSTLPRFLPIPSANSSAFQSSRREASMFFFFTLPTHTLTHITTAF</sequence>
<comment type="caution">
    <text evidence="1">The sequence shown here is derived from an EMBL/GenBank/DDBJ whole genome shotgun (WGS) entry which is preliminary data.</text>
</comment>
<proteinExistence type="predicted"/>
<name>A0AAN7UKI5_9PEZI</name>
<organism evidence="1 2">
    <name type="scientific">Xylaria bambusicola</name>
    <dbReference type="NCBI Taxonomy" id="326684"/>
    <lineage>
        <taxon>Eukaryota</taxon>
        <taxon>Fungi</taxon>
        <taxon>Dikarya</taxon>
        <taxon>Ascomycota</taxon>
        <taxon>Pezizomycotina</taxon>
        <taxon>Sordariomycetes</taxon>
        <taxon>Xylariomycetidae</taxon>
        <taxon>Xylariales</taxon>
        <taxon>Xylariaceae</taxon>
        <taxon>Xylaria</taxon>
    </lineage>
</organism>
<dbReference type="Proteomes" id="UP001305414">
    <property type="component" value="Unassembled WGS sequence"/>
</dbReference>
<accession>A0AAN7UKI5</accession>
<evidence type="ECO:0000313" key="1">
    <source>
        <dbReference type="EMBL" id="KAK5634260.1"/>
    </source>
</evidence>
<protein>
    <submittedName>
        <fullName evidence="1">Uncharacterized protein</fullName>
    </submittedName>
</protein>
<evidence type="ECO:0000313" key="2">
    <source>
        <dbReference type="Proteomes" id="UP001305414"/>
    </source>
</evidence>
<dbReference type="EMBL" id="JAWHQM010000039">
    <property type="protein sequence ID" value="KAK5634260.1"/>
    <property type="molecule type" value="Genomic_DNA"/>
</dbReference>
<keyword evidence="2" id="KW-1185">Reference proteome</keyword>
<dbReference type="AlphaFoldDB" id="A0AAN7UKI5"/>
<reference evidence="1 2" key="1">
    <citation type="submission" date="2023-10" db="EMBL/GenBank/DDBJ databases">
        <title>Draft genome sequence of Xylaria bambusicola isolate GMP-LS, the root and basal stem rot pathogen of sugarcane in Indonesia.</title>
        <authorList>
            <person name="Selvaraj P."/>
            <person name="Muralishankar V."/>
            <person name="Muruganantham S."/>
            <person name="Sp S."/>
            <person name="Haryani S."/>
            <person name="Lau K.J.X."/>
            <person name="Naqvi N.I."/>
        </authorList>
    </citation>
    <scope>NUCLEOTIDE SEQUENCE [LARGE SCALE GENOMIC DNA]</scope>
    <source>
        <strain evidence="1">GMP-LS</strain>
    </source>
</reference>
<gene>
    <name evidence="1" type="ORF">RRF57_009974</name>
</gene>